<accession>A0AAE1B5I2</accession>
<dbReference type="InterPro" id="IPR015422">
    <property type="entry name" value="PyrdxlP-dep_Trfase_small"/>
</dbReference>
<comment type="catalytic activity">
    <reaction evidence="9">
        <text>a 2-oxocarboxylate + L-ornithine = L-glutamate 5-semialdehyde + an L-alpha-amino acid</text>
        <dbReference type="Rhea" id="RHEA:13877"/>
        <dbReference type="ChEBI" id="CHEBI:35179"/>
        <dbReference type="ChEBI" id="CHEBI:46911"/>
        <dbReference type="ChEBI" id="CHEBI:58066"/>
        <dbReference type="ChEBI" id="CHEBI:59869"/>
        <dbReference type="EC" id="2.6.1.13"/>
    </reaction>
</comment>
<evidence type="ECO:0000256" key="7">
    <source>
        <dbReference type="ARBA" id="ARBA00022898"/>
    </source>
</evidence>
<evidence type="ECO:0000256" key="4">
    <source>
        <dbReference type="ARBA" id="ARBA00012924"/>
    </source>
</evidence>
<comment type="similarity">
    <text evidence="3 8">Belongs to the class-III pyridoxal-phosphate-dependent aminotransferase family.</text>
</comment>
<dbReference type="GO" id="GO:0005737">
    <property type="term" value="C:cytoplasm"/>
    <property type="evidence" value="ECO:0007669"/>
    <property type="project" value="TreeGrafter"/>
</dbReference>
<keyword evidence="5 9" id="KW-0032">Aminotransferase</keyword>
<evidence type="ECO:0000256" key="8">
    <source>
        <dbReference type="RuleBase" id="RU003560"/>
    </source>
</evidence>
<comment type="cofactor">
    <cofactor evidence="1 9">
        <name>pyridoxal 5'-phosphate</name>
        <dbReference type="ChEBI" id="CHEBI:597326"/>
    </cofactor>
</comment>
<sequence>MFNNTTRPVLQKTVFTFNNLLRHHSTKPAASVGNTKIGAASENVFKKEDKYGAHNYHPMPVAIKDAKGVFVWDVEGNKYYDFLSAYSAVNQGHCHPRIIDALKKQADILTLTSRAFYNNCLGEYEEFITNLFGYDKVLPMNTGVEGGETACKLARKWGYEVKKIPENQARIIFVDGNFWGRTLGAISSSTDPSSYAGFGPFMPGFTVIPYDDVQALEKEAQDPNVCGFMFEPIQGEAGVVVPRDGYLKSVREICSNHNVLMIADEVQTGLARTGRRLACDHENVRPDIVILGKALSGGVLPVSAVLADDEVMLSIRPGEHGSTFGGNPLACKVAIEALKVLEEENLAGNAERLGKILRSELSKLPKDIVSIVRGKGLLDAIVINVGHDAWDVCVKLRDNGLLAKPTHGDIIRFAPPLNITEEQLHECVEIISRVILSFK</sequence>
<organism evidence="10 11">
    <name type="scientific">Elysia crispata</name>
    <name type="common">lettuce slug</name>
    <dbReference type="NCBI Taxonomy" id="231223"/>
    <lineage>
        <taxon>Eukaryota</taxon>
        <taxon>Metazoa</taxon>
        <taxon>Spiralia</taxon>
        <taxon>Lophotrochozoa</taxon>
        <taxon>Mollusca</taxon>
        <taxon>Gastropoda</taxon>
        <taxon>Heterobranchia</taxon>
        <taxon>Euthyneura</taxon>
        <taxon>Panpulmonata</taxon>
        <taxon>Sacoglossa</taxon>
        <taxon>Placobranchoidea</taxon>
        <taxon>Plakobranchidae</taxon>
        <taxon>Elysia</taxon>
    </lineage>
</organism>
<evidence type="ECO:0000256" key="3">
    <source>
        <dbReference type="ARBA" id="ARBA00008954"/>
    </source>
</evidence>
<dbReference type="PROSITE" id="PS00600">
    <property type="entry name" value="AA_TRANSFER_CLASS_3"/>
    <property type="match status" value="1"/>
</dbReference>
<dbReference type="GO" id="GO:0042802">
    <property type="term" value="F:identical protein binding"/>
    <property type="evidence" value="ECO:0007669"/>
    <property type="project" value="TreeGrafter"/>
</dbReference>
<dbReference type="SUPFAM" id="SSF53383">
    <property type="entry name" value="PLP-dependent transferases"/>
    <property type="match status" value="1"/>
</dbReference>
<dbReference type="EC" id="2.6.1.13" evidence="4 9"/>
<dbReference type="GO" id="GO:0030170">
    <property type="term" value="F:pyridoxal phosphate binding"/>
    <property type="evidence" value="ECO:0007669"/>
    <property type="project" value="InterPro"/>
</dbReference>
<proteinExistence type="inferred from homology"/>
<name>A0AAE1B5I2_9GAST</name>
<evidence type="ECO:0000256" key="6">
    <source>
        <dbReference type="ARBA" id="ARBA00022679"/>
    </source>
</evidence>
<gene>
    <name evidence="10" type="ORF">RRG08_048833</name>
</gene>
<dbReference type="AlphaFoldDB" id="A0AAE1B5I2"/>
<dbReference type="Gene3D" id="3.40.640.10">
    <property type="entry name" value="Type I PLP-dependent aspartate aminotransferase-like (Major domain)"/>
    <property type="match status" value="1"/>
</dbReference>
<dbReference type="InterPro" id="IPR049704">
    <property type="entry name" value="Aminotrans_3_PPA_site"/>
</dbReference>
<dbReference type="FunFam" id="3.40.640.10:FF:000011">
    <property type="entry name" value="Ornithine aminotransferase"/>
    <property type="match status" value="1"/>
</dbReference>
<keyword evidence="6 9" id="KW-0808">Transferase</keyword>
<dbReference type="PANTHER" id="PTHR11986:SF18">
    <property type="entry name" value="ORNITHINE AMINOTRANSFERASE, MITOCHONDRIAL"/>
    <property type="match status" value="1"/>
</dbReference>
<dbReference type="InterPro" id="IPR015421">
    <property type="entry name" value="PyrdxlP-dep_Trfase_major"/>
</dbReference>
<dbReference type="NCBIfam" id="TIGR01885">
    <property type="entry name" value="Orn_aminotrans"/>
    <property type="match status" value="1"/>
</dbReference>
<evidence type="ECO:0000313" key="10">
    <source>
        <dbReference type="EMBL" id="KAK3799326.1"/>
    </source>
</evidence>
<dbReference type="FunFam" id="3.90.1150.10:FF:000152">
    <property type="entry name" value="Ornithine aminotransferase"/>
    <property type="match status" value="1"/>
</dbReference>
<dbReference type="CDD" id="cd00610">
    <property type="entry name" value="OAT_like"/>
    <property type="match status" value="1"/>
</dbReference>
<dbReference type="PIRSF" id="PIRSF000521">
    <property type="entry name" value="Transaminase_4ab_Lys_Orn"/>
    <property type="match status" value="1"/>
</dbReference>
<dbReference type="InterPro" id="IPR010164">
    <property type="entry name" value="Orn_aminotrans"/>
</dbReference>
<keyword evidence="11" id="KW-1185">Reference proteome</keyword>
<evidence type="ECO:0000256" key="1">
    <source>
        <dbReference type="ARBA" id="ARBA00001933"/>
    </source>
</evidence>
<protein>
    <recommendedName>
        <fullName evidence="4 9">Ornithine aminotransferase</fullName>
        <ecNumber evidence="4 9">2.6.1.13</ecNumber>
    </recommendedName>
</protein>
<evidence type="ECO:0000256" key="2">
    <source>
        <dbReference type="ARBA" id="ARBA00004998"/>
    </source>
</evidence>
<evidence type="ECO:0000256" key="9">
    <source>
        <dbReference type="RuleBase" id="RU365036"/>
    </source>
</evidence>
<dbReference type="Proteomes" id="UP001283361">
    <property type="component" value="Unassembled WGS sequence"/>
</dbReference>
<evidence type="ECO:0000313" key="11">
    <source>
        <dbReference type="Proteomes" id="UP001283361"/>
    </source>
</evidence>
<keyword evidence="7 8" id="KW-0663">Pyridoxal phosphate</keyword>
<comment type="caution">
    <text evidence="10">The sequence shown here is derived from an EMBL/GenBank/DDBJ whole genome shotgun (WGS) entry which is preliminary data.</text>
</comment>
<dbReference type="Pfam" id="PF00202">
    <property type="entry name" value="Aminotran_3"/>
    <property type="match status" value="1"/>
</dbReference>
<dbReference type="GO" id="GO:0019544">
    <property type="term" value="P:L-arginine catabolic process to L-glutamate"/>
    <property type="evidence" value="ECO:0007669"/>
    <property type="project" value="TreeGrafter"/>
</dbReference>
<dbReference type="PANTHER" id="PTHR11986">
    <property type="entry name" value="AMINOTRANSFERASE CLASS III"/>
    <property type="match status" value="1"/>
</dbReference>
<dbReference type="GO" id="GO:0010121">
    <property type="term" value="P:L-arginine catabolic process to proline via ornithine"/>
    <property type="evidence" value="ECO:0007669"/>
    <property type="project" value="TreeGrafter"/>
</dbReference>
<evidence type="ECO:0000256" key="5">
    <source>
        <dbReference type="ARBA" id="ARBA00022576"/>
    </source>
</evidence>
<dbReference type="Gene3D" id="3.90.1150.10">
    <property type="entry name" value="Aspartate Aminotransferase, domain 1"/>
    <property type="match status" value="1"/>
</dbReference>
<comment type="pathway">
    <text evidence="2 9">Amino-acid biosynthesis; L-proline biosynthesis; L-glutamate 5-semialdehyde from L-ornithine: step 1/1.</text>
</comment>
<dbReference type="InterPro" id="IPR005814">
    <property type="entry name" value="Aminotrans_3"/>
</dbReference>
<dbReference type="InterPro" id="IPR050103">
    <property type="entry name" value="Class-III_PLP-dep_AT"/>
</dbReference>
<dbReference type="EMBL" id="JAWDGP010000586">
    <property type="protein sequence ID" value="KAK3799326.1"/>
    <property type="molecule type" value="Genomic_DNA"/>
</dbReference>
<dbReference type="InterPro" id="IPR015424">
    <property type="entry name" value="PyrdxlP-dep_Trfase"/>
</dbReference>
<dbReference type="GO" id="GO:0004587">
    <property type="term" value="F:ornithine aminotransferase activity"/>
    <property type="evidence" value="ECO:0007669"/>
    <property type="project" value="UniProtKB-EC"/>
</dbReference>
<reference evidence="10" key="1">
    <citation type="journal article" date="2023" name="G3 (Bethesda)">
        <title>A reference genome for the long-term kleptoplast-retaining sea slug Elysia crispata morphotype clarki.</title>
        <authorList>
            <person name="Eastman K.E."/>
            <person name="Pendleton A.L."/>
            <person name="Shaikh M.A."/>
            <person name="Suttiyut T."/>
            <person name="Ogas R."/>
            <person name="Tomko P."/>
            <person name="Gavelis G."/>
            <person name="Widhalm J.R."/>
            <person name="Wisecaver J.H."/>
        </authorList>
    </citation>
    <scope>NUCLEOTIDE SEQUENCE</scope>
    <source>
        <strain evidence="10">ECLA1</strain>
    </source>
</reference>